<evidence type="ECO:0000256" key="10">
    <source>
        <dbReference type="ARBA" id="ARBA00023145"/>
    </source>
</evidence>
<evidence type="ECO:0000256" key="1">
    <source>
        <dbReference type="ARBA" id="ARBA00001947"/>
    </source>
</evidence>
<evidence type="ECO:0000256" key="11">
    <source>
        <dbReference type="RuleBase" id="RU364017"/>
    </source>
</evidence>
<dbReference type="EC" id="3.4.24.-" evidence="11"/>
<keyword evidence="10 11" id="KW-0865">Zymogen</keyword>
<dbReference type="Pfam" id="PF02128">
    <property type="entry name" value="Peptidase_M36"/>
    <property type="match status" value="2"/>
</dbReference>
<evidence type="ECO:0000256" key="8">
    <source>
        <dbReference type="ARBA" id="ARBA00022833"/>
    </source>
</evidence>
<evidence type="ECO:0000256" key="3">
    <source>
        <dbReference type="ARBA" id="ARBA00006006"/>
    </source>
</evidence>
<dbReference type="EMBL" id="JAFCIX010000511">
    <property type="protein sequence ID" value="KAH6588378.1"/>
    <property type="molecule type" value="Genomic_DNA"/>
</dbReference>
<evidence type="ECO:0000313" key="13">
    <source>
        <dbReference type="Proteomes" id="UP001648503"/>
    </source>
</evidence>
<evidence type="ECO:0000256" key="9">
    <source>
        <dbReference type="ARBA" id="ARBA00023049"/>
    </source>
</evidence>
<evidence type="ECO:0000256" key="5">
    <source>
        <dbReference type="ARBA" id="ARBA00022670"/>
    </source>
</evidence>
<comment type="cofactor">
    <cofactor evidence="1 11">
        <name>Zn(2+)</name>
        <dbReference type="ChEBI" id="CHEBI:29105"/>
    </cofactor>
</comment>
<accession>A0ABQ8EXP8</accession>
<dbReference type="Gene3D" id="1.10.390.10">
    <property type="entry name" value="Neutral Protease Domain 2"/>
    <property type="match status" value="2"/>
</dbReference>
<reference evidence="12 13" key="1">
    <citation type="submission" date="2021-02" db="EMBL/GenBank/DDBJ databases">
        <title>Variation within the Batrachochytrium salamandrivorans European outbreak.</title>
        <authorList>
            <person name="Kelly M."/>
            <person name="Pasmans F."/>
            <person name="Shea T.P."/>
            <person name="Munoz J.F."/>
            <person name="Carranza S."/>
            <person name="Cuomo C.A."/>
            <person name="Martel A."/>
        </authorList>
    </citation>
    <scope>NUCLEOTIDE SEQUENCE [LARGE SCALE GENOMIC DNA]</scope>
    <source>
        <strain evidence="12 13">AMFP18/2</strain>
    </source>
</reference>
<keyword evidence="8 11" id="KW-0862">Zinc</keyword>
<dbReference type="InterPro" id="IPR050371">
    <property type="entry name" value="Fungal_virulence_M36"/>
</dbReference>
<organism evidence="12 13">
    <name type="scientific">Batrachochytrium salamandrivorans</name>
    <dbReference type="NCBI Taxonomy" id="1357716"/>
    <lineage>
        <taxon>Eukaryota</taxon>
        <taxon>Fungi</taxon>
        <taxon>Fungi incertae sedis</taxon>
        <taxon>Chytridiomycota</taxon>
        <taxon>Chytridiomycota incertae sedis</taxon>
        <taxon>Chytridiomycetes</taxon>
        <taxon>Rhizophydiales</taxon>
        <taxon>Rhizophydiales incertae sedis</taxon>
        <taxon>Batrachochytrium</taxon>
    </lineage>
</organism>
<name>A0ABQ8EXP8_9FUNG</name>
<sequence length="123" mass="13329">MGEGWSDIMAMMVLAKSSDTATTRVTIGAYIYKPSAGIRSHPYTTDMRVNPLTYVDMRPVLSPCYSHATLPSLSARNAIITADVNHYGGANKCEIYKAFAKRGLGSEATNLSTNDFSVPSECQ</sequence>
<dbReference type="SUPFAM" id="SSF55486">
    <property type="entry name" value="Metalloproteases ('zincins'), catalytic domain"/>
    <property type="match status" value="1"/>
</dbReference>
<proteinExistence type="inferred from homology"/>
<dbReference type="InterPro" id="IPR027268">
    <property type="entry name" value="Peptidase_M4/M1_CTD_sf"/>
</dbReference>
<dbReference type="PANTHER" id="PTHR33478:SF1">
    <property type="entry name" value="EXTRACELLULAR METALLOPROTEINASE MEP"/>
    <property type="match status" value="1"/>
</dbReference>
<gene>
    <name evidence="12" type="ORF">BASA50_010766</name>
</gene>
<evidence type="ECO:0000256" key="2">
    <source>
        <dbReference type="ARBA" id="ARBA00004613"/>
    </source>
</evidence>
<keyword evidence="13" id="KW-1185">Reference proteome</keyword>
<dbReference type="InterPro" id="IPR001842">
    <property type="entry name" value="Peptidase_M36"/>
</dbReference>
<keyword evidence="9 11" id="KW-0482">Metalloprotease</keyword>
<keyword evidence="7 11" id="KW-0378">Hydrolase</keyword>
<keyword evidence="6 11" id="KW-0479">Metal-binding</keyword>
<evidence type="ECO:0000256" key="6">
    <source>
        <dbReference type="ARBA" id="ARBA00022723"/>
    </source>
</evidence>
<dbReference type="PANTHER" id="PTHR33478">
    <property type="entry name" value="EXTRACELLULAR METALLOPROTEINASE MEP"/>
    <property type="match status" value="1"/>
</dbReference>
<protein>
    <recommendedName>
        <fullName evidence="11">Extracellular metalloproteinase</fullName>
        <ecNumber evidence="11">3.4.24.-</ecNumber>
    </recommendedName>
    <alternativeName>
        <fullName evidence="11">Fungalysin</fullName>
    </alternativeName>
</protein>
<evidence type="ECO:0000256" key="7">
    <source>
        <dbReference type="ARBA" id="ARBA00022801"/>
    </source>
</evidence>
<keyword evidence="5 11" id="KW-0645">Protease</keyword>
<evidence type="ECO:0000313" key="12">
    <source>
        <dbReference type="EMBL" id="KAH6588378.1"/>
    </source>
</evidence>
<comment type="caution">
    <text evidence="12">The sequence shown here is derived from an EMBL/GenBank/DDBJ whole genome shotgun (WGS) entry which is preliminary data.</text>
</comment>
<comment type="similarity">
    <text evidence="3 11">Belongs to the peptidase M36 family.</text>
</comment>
<dbReference type="Proteomes" id="UP001648503">
    <property type="component" value="Unassembled WGS sequence"/>
</dbReference>
<evidence type="ECO:0000256" key="4">
    <source>
        <dbReference type="ARBA" id="ARBA00022525"/>
    </source>
</evidence>
<comment type="subcellular location">
    <subcellularLocation>
        <location evidence="2 11">Secreted</location>
    </subcellularLocation>
</comment>
<keyword evidence="4 11" id="KW-0964">Secreted</keyword>